<dbReference type="SUPFAM" id="SSF56024">
    <property type="entry name" value="Phospholipase D/nuclease"/>
    <property type="match status" value="2"/>
</dbReference>
<feature type="domain" description="PLD phosphodiesterase" evidence="8">
    <location>
        <begin position="627"/>
        <end position="654"/>
    </location>
</feature>
<dbReference type="CDD" id="cd09141">
    <property type="entry name" value="PLDc_vPLD1_2_yPLD_like_2"/>
    <property type="match status" value="1"/>
</dbReference>
<dbReference type="Gene3D" id="3.30.870.10">
    <property type="entry name" value="Endonuclease Chain A"/>
    <property type="match status" value="3"/>
</dbReference>
<dbReference type="GO" id="GO:0006654">
    <property type="term" value="P:phosphatidic acid biosynthetic process"/>
    <property type="evidence" value="ECO:0007669"/>
    <property type="project" value="InterPro"/>
</dbReference>
<dbReference type="Pfam" id="PF00614">
    <property type="entry name" value="PLDc"/>
    <property type="match status" value="1"/>
</dbReference>
<evidence type="ECO:0000256" key="6">
    <source>
        <dbReference type="SAM" id="Coils"/>
    </source>
</evidence>
<accession>A0A1E3BIC3</accession>
<dbReference type="CDD" id="cd09138">
    <property type="entry name" value="PLDc_vPLD1_2_yPLD_like_1"/>
    <property type="match status" value="1"/>
</dbReference>
<dbReference type="AlphaFoldDB" id="A0A1E3BIC3"/>
<dbReference type="PANTHER" id="PTHR18896">
    <property type="entry name" value="PHOSPHOLIPASE D"/>
    <property type="match status" value="1"/>
</dbReference>
<evidence type="ECO:0000256" key="2">
    <source>
        <dbReference type="ARBA" id="ARBA00022801"/>
    </source>
</evidence>
<dbReference type="OrthoDB" id="14911at2759"/>
<feature type="domain" description="PLD phosphodiesterase" evidence="8">
    <location>
        <begin position="203"/>
        <end position="230"/>
    </location>
</feature>
<keyword evidence="1" id="KW-0677">Repeat</keyword>
<evidence type="ECO:0000256" key="5">
    <source>
        <dbReference type="PIRNR" id="PIRNR009376"/>
    </source>
</evidence>
<sequence>MNKLKSMIEGEVDKLEDQFKGTGFHDARAQAHHMKHKFGKFFNILNPNHRHDEEHEQATDRKRTGIAESHRFESYAPIRENNNLKWYVDALDYLWAVSIALDQAQEVIYLADWWISPELFLRRPPFDNQEWRLDQILKRRAEAGVKIYIIVYKEVNQALTCNSAHTKHALESLCPEGSPGHGNIKVLRHPDHNIFENAADMTLYWAHHEKFIVIDYALAFIGGIDLCFGRWDAHQHPLADCHPSNFKNDIFPGQEFNNNRIMDFQSVDQWQSNEISKSEYGRMPWHDVAMGLIGDAVYDIAEHFVLRWNFVKRDKYKRDDKVDWLMLEGRTGEDEDLVAVQRPKFPCGDYVQHPFRPLDTKPRGRQGTVRAQLVRSSADWSSGILLEHSIQNAYIEIIRNAKHFVYIENQFFITATGEHQAPVHNVIGSAIVEACVRAGKEGRKFRVIILIPAIPGFAGDLRQVEATGTRAIMDYQYKSICRGEHSIFGQIKAQGVDPTQHIFFFNLRAYDRINKTPALLKLEEDAGVSYQDIQRGIAETIMSDSVHPTIGKEGDKGEKDYETTAGEIEEKIERLRKFERRLEARESDEGLFSKDTVAHTTMLHGGKMSDEAWQGDPEGEKENFVQEELYIHGKVCIADDRVAICGSANINDRSQLGFHDSELAIVMEDEDLMDSWMDGKPYKAGRHIATLRRELWREHLGLLPAQDYDASREPNAQPPGVCPNKVQEGPENDFVADPLGERLWDMWTERATVNTEVFRLLFRADPDDNIRTFEDYDKFSPKGSKQGHLFDPFQPVTQIREQLDKIKGHLVWMPLDFLKDAEMAEPGLQVNQITESIYT</sequence>
<keyword evidence="2 5" id="KW-0378">Hydrolase</keyword>
<dbReference type="PANTHER" id="PTHR18896:SF128">
    <property type="entry name" value="PHOSPHOLIPASE"/>
    <property type="match status" value="1"/>
</dbReference>
<dbReference type="EMBL" id="JXNT01000004">
    <property type="protein sequence ID" value="ODM20126.1"/>
    <property type="molecule type" value="Genomic_DNA"/>
</dbReference>
<evidence type="ECO:0000256" key="3">
    <source>
        <dbReference type="ARBA" id="ARBA00022963"/>
    </source>
</evidence>
<proteinExistence type="inferred from homology"/>
<dbReference type="FunFam" id="3.30.870.10:FF:000032">
    <property type="entry name" value="Phospholipase"/>
    <property type="match status" value="1"/>
</dbReference>
<dbReference type="EC" id="3.1.4.4" evidence="5"/>
<feature type="coiled-coil region" evidence="6">
    <location>
        <begin position="561"/>
        <end position="588"/>
    </location>
</feature>
<evidence type="ECO:0000313" key="10">
    <source>
        <dbReference type="Proteomes" id="UP000094569"/>
    </source>
</evidence>
<feature type="region of interest" description="Disordered" evidence="7">
    <location>
        <begin position="712"/>
        <end position="731"/>
    </location>
</feature>
<dbReference type="InterPro" id="IPR015679">
    <property type="entry name" value="PLipase_D_fam"/>
</dbReference>
<dbReference type="PROSITE" id="PS50035">
    <property type="entry name" value="PLD"/>
    <property type="match status" value="2"/>
</dbReference>
<dbReference type="GO" id="GO:0035556">
    <property type="term" value="P:intracellular signal transduction"/>
    <property type="evidence" value="ECO:0007669"/>
    <property type="project" value="InterPro"/>
</dbReference>
<dbReference type="InterPro" id="IPR001736">
    <property type="entry name" value="PLipase_D/transphosphatidylase"/>
</dbReference>
<evidence type="ECO:0000256" key="4">
    <source>
        <dbReference type="ARBA" id="ARBA00023098"/>
    </source>
</evidence>
<organism evidence="9 10">
    <name type="scientific">Aspergillus cristatus</name>
    <name type="common">Chinese Fuzhuan brick tea-fermentation fungus</name>
    <name type="synonym">Eurotium cristatum</name>
    <dbReference type="NCBI Taxonomy" id="573508"/>
    <lineage>
        <taxon>Eukaryota</taxon>
        <taxon>Fungi</taxon>
        <taxon>Dikarya</taxon>
        <taxon>Ascomycota</taxon>
        <taxon>Pezizomycotina</taxon>
        <taxon>Eurotiomycetes</taxon>
        <taxon>Eurotiomycetidae</taxon>
        <taxon>Eurotiales</taxon>
        <taxon>Aspergillaceae</taxon>
        <taxon>Aspergillus</taxon>
        <taxon>Aspergillus subgen. Aspergillus</taxon>
    </lineage>
</organism>
<dbReference type="GO" id="GO:0009395">
    <property type="term" value="P:phospholipid catabolic process"/>
    <property type="evidence" value="ECO:0007669"/>
    <property type="project" value="TreeGrafter"/>
</dbReference>
<dbReference type="VEuPathDB" id="FungiDB:SI65_05113"/>
<dbReference type="GO" id="GO:0004630">
    <property type="term" value="F:phospholipase D activity"/>
    <property type="evidence" value="ECO:0007669"/>
    <property type="project" value="UniProtKB-UniRule"/>
</dbReference>
<keyword evidence="3 5" id="KW-0442">Lipid degradation</keyword>
<comment type="catalytic activity">
    <reaction evidence="5">
        <text>a 1,2-diacyl-sn-glycero-3-phosphocholine + H2O = a 1,2-diacyl-sn-glycero-3-phosphate + choline + H(+)</text>
        <dbReference type="Rhea" id="RHEA:14445"/>
        <dbReference type="ChEBI" id="CHEBI:15354"/>
        <dbReference type="ChEBI" id="CHEBI:15377"/>
        <dbReference type="ChEBI" id="CHEBI:15378"/>
        <dbReference type="ChEBI" id="CHEBI:57643"/>
        <dbReference type="ChEBI" id="CHEBI:58608"/>
        <dbReference type="EC" id="3.1.4.4"/>
    </reaction>
</comment>
<comment type="caution">
    <text evidence="9">The sequence shown here is derived from an EMBL/GenBank/DDBJ whole genome shotgun (WGS) entry which is preliminary data.</text>
</comment>
<keyword evidence="10" id="KW-1185">Reference proteome</keyword>
<dbReference type="InterPro" id="IPR016555">
    <property type="entry name" value="PLipase_D_euk"/>
</dbReference>
<evidence type="ECO:0000313" key="9">
    <source>
        <dbReference type="EMBL" id="ODM20126.1"/>
    </source>
</evidence>
<gene>
    <name evidence="9" type="ORF">SI65_05113</name>
</gene>
<evidence type="ECO:0000259" key="8">
    <source>
        <dbReference type="PROSITE" id="PS50035"/>
    </source>
</evidence>
<name>A0A1E3BIC3_ASPCR</name>
<dbReference type="PIRSF" id="PIRSF009376">
    <property type="entry name" value="Phospholipase_D_euk"/>
    <property type="match status" value="1"/>
</dbReference>
<keyword evidence="4" id="KW-0443">Lipid metabolism</keyword>
<reference evidence="9 10" key="1">
    <citation type="journal article" date="2016" name="BMC Genomics">
        <title>Comparative genomic and transcriptomic analyses of the Fuzhuan brick tea-fermentation fungus Aspergillus cristatus.</title>
        <authorList>
            <person name="Ge Y."/>
            <person name="Wang Y."/>
            <person name="Liu Y."/>
            <person name="Tan Y."/>
            <person name="Ren X."/>
            <person name="Zhang X."/>
            <person name="Hyde K.D."/>
            <person name="Liu Y."/>
            <person name="Liu Z."/>
        </authorList>
    </citation>
    <scope>NUCLEOTIDE SEQUENCE [LARGE SCALE GENOMIC DNA]</scope>
    <source>
        <strain evidence="9 10">GZAAS20.1005</strain>
    </source>
</reference>
<dbReference type="STRING" id="573508.A0A1E3BIC3"/>
<protein>
    <recommendedName>
        <fullName evidence="5">Phospholipase</fullName>
        <ecNumber evidence="5">3.1.4.4</ecNumber>
    </recommendedName>
</protein>
<dbReference type="SMART" id="SM00155">
    <property type="entry name" value="PLDc"/>
    <property type="match status" value="2"/>
</dbReference>
<dbReference type="Proteomes" id="UP000094569">
    <property type="component" value="Unassembled WGS sequence"/>
</dbReference>
<evidence type="ECO:0000256" key="7">
    <source>
        <dbReference type="SAM" id="MobiDB-lite"/>
    </source>
</evidence>
<keyword evidence="6" id="KW-0175">Coiled coil</keyword>
<comment type="similarity">
    <text evidence="5">Belongs to the phospholipase D family.</text>
</comment>
<evidence type="ECO:0000256" key="1">
    <source>
        <dbReference type="ARBA" id="ARBA00022737"/>
    </source>
</evidence>